<dbReference type="EMBL" id="GBRH01205615">
    <property type="protein sequence ID" value="JAD92280.1"/>
    <property type="molecule type" value="Transcribed_RNA"/>
</dbReference>
<reference evidence="1" key="1">
    <citation type="submission" date="2014-09" db="EMBL/GenBank/DDBJ databases">
        <authorList>
            <person name="Magalhaes I.L.F."/>
            <person name="Oliveira U."/>
            <person name="Santos F.R."/>
            <person name="Vidigal T.H.D.A."/>
            <person name="Brescovit A.D."/>
            <person name="Santos A.J."/>
        </authorList>
    </citation>
    <scope>NUCLEOTIDE SEQUENCE</scope>
    <source>
        <tissue evidence="1">Shoot tissue taken approximately 20 cm above the soil surface</tissue>
    </source>
</reference>
<proteinExistence type="predicted"/>
<organism evidence="1">
    <name type="scientific">Arundo donax</name>
    <name type="common">Giant reed</name>
    <name type="synonym">Donax arundinaceus</name>
    <dbReference type="NCBI Taxonomy" id="35708"/>
    <lineage>
        <taxon>Eukaryota</taxon>
        <taxon>Viridiplantae</taxon>
        <taxon>Streptophyta</taxon>
        <taxon>Embryophyta</taxon>
        <taxon>Tracheophyta</taxon>
        <taxon>Spermatophyta</taxon>
        <taxon>Magnoliopsida</taxon>
        <taxon>Liliopsida</taxon>
        <taxon>Poales</taxon>
        <taxon>Poaceae</taxon>
        <taxon>PACMAD clade</taxon>
        <taxon>Arundinoideae</taxon>
        <taxon>Arundineae</taxon>
        <taxon>Arundo</taxon>
    </lineage>
</organism>
<reference evidence="1" key="2">
    <citation type="journal article" date="2015" name="Data Brief">
        <title>Shoot transcriptome of the giant reed, Arundo donax.</title>
        <authorList>
            <person name="Barrero R.A."/>
            <person name="Guerrero F.D."/>
            <person name="Moolhuijzen P."/>
            <person name="Goolsby J.A."/>
            <person name="Tidwell J."/>
            <person name="Bellgard S.E."/>
            <person name="Bellgard M.I."/>
        </authorList>
    </citation>
    <scope>NUCLEOTIDE SEQUENCE</scope>
    <source>
        <tissue evidence="1">Shoot tissue taken approximately 20 cm above the soil surface</tissue>
    </source>
</reference>
<accession>A0A0A9E2Z9</accession>
<dbReference type="AlphaFoldDB" id="A0A0A9E2Z9"/>
<name>A0A0A9E2Z9_ARUDO</name>
<evidence type="ECO:0000313" key="1">
    <source>
        <dbReference type="EMBL" id="JAD92280.1"/>
    </source>
</evidence>
<protein>
    <submittedName>
        <fullName evidence="1">Uncharacterized protein</fullName>
    </submittedName>
</protein>
<sequence>MIGTNSKEHYYQIILPSKYPPCNLIYLC</sequence>